<dbReference type="GO" id="GO:0000976">
    <property type="term" value="F:transcription cis-regulatory region binding"/>
    <property type="evidence" value="ECO:0007669"/>
    <property type="project" value="TreeGrafter"/>
</dbReference>
<feature type="binding site" evidence="7">
    <location>
        <position position="96"/>
    </location>
    <ligand>
        <name>Zn(2+)</name>
        <dbReference type="ChEBI" id="CHEBI:29105"/>
    </ligand>
</feature>
<keyword evidence="7" id="KW-0479">Metal-binding</keyword>
<evidence type="ECO:0000256" key="7">
    <source>
        <dbReference type="PIRSR" id="PIRSR602481-1"/>
    </source>
</evidence>
<evidence type="ECO:0000313" key="8">
    <source>
        <dbReference type="EMBL" id="SJZ49829.1"/>
    </source>
</evidence>
<comment type="cofactor">
    <cofactor evidence="7">
        <name>Zn(2+)</name>
        <dbReference type="ChEBI" id="CHEBI:29105"/>
    </cofactor>
    <text evidence="7">Binds 1 zinc ion per subunit.</text>
</comment>
<dbReference type="InterPro" id="IPR036390">
    <property type="entry name" value="WH_DNA-bd_sf"/>
</dbReference>
<dbReference type="InterPro" id="IPR036388">
    <property type="entry name" value="WH-like_DNA-bd_sf"/>
</dbReference>
<feature type="binding site" evidence="7">
    <location>
        <position position="131"/>
    </location>
    <ligand>
        <name>Zn(2+)</name>
        <dbReference type="ChEBI" id="CHEBI:29105"/>
    </ligand>
</feature>
<dbReference type="GO" id="GO:0008270">
    <property type="term" value="F:zinc ion binding"/>
    <property type="evidence" value="ECO:0007669"/>
    <property type="project" value="TreeGrafter"/>
</dbReference>
<dbReference type="PANTHER" id="PTHR33202:SF8">
    <property type="entry name" value="PEROXIDE-RESPONSIVE REPRESSOR PERR"/>
    <property type="match status" value="1"/>
</dbReference>
<evidence type="ECO:0000313" key="9">
    <source>
        <dbReference type="Proteomes" id="UP000190657"/>
    </source>
</evidence>
<dbReference type="InterPro" id="IPR043135">
    <property type="entry name" value="Fur_C"/>
</dbReference>
<evidence type="ECO:0000256" key="4">
    <source>
        <dbReference type="ARBA" id="ARBA00023015"/>
    </source>
</evidence>
<keyword evidence="5" id="KW-0238">DNA-binding</keyword>
<keyword evidence="9" id="KW-1185">Reference proteome</keyword>
<dbReference type="PANTHER" id="PTHR33202">
    <property type="entry name" value="ZINC UPTAKE REGULATION PROTEIN"/>
    <property type="match status" value="1"/>
</dbReference>
<dbReference type="InterPro" id="IPR002481">
    <property type="entry name" value="FUR"/>
</dbReference>
<dbReference type="CDD" id="cd07153">
    <property type="entry name" value="Fur_like"/>
    <property type="match status" value="1"/>
</dbReference>
<dbReference type="Gene3D" id="1.10.10.10">
    <property type="entry name" value="Winged helix-like DNA-binding domain superfamily/Winged helix DNA-binding domain"/>
    <property type="match status" value="1"/>
</dbReference>
<sequence>MTETQIQKMFRSHSYRATPQRIAIYKYLSEHPTHPDVEEVYQFMLKENPNTSRTTIYNVLKSLEKEGLILAIKIDNERIRYDADTKLHGHFRCNGCNKIFDFLIDDIKCTGIDDFETKTKDMYFSGFCPKCKQK</sequence>
<comment type="similarity">
    <text evidence="1">Belongs to the Fur family.</text>
</comment>
<evidence type="ECO:0000256" key="5">
    <source>
        <dbReference type="ARBA" id="ARBA00023125"/>
    </source>
</evidence>
<organism evidence="8 9">
    <name type="scientific">Eubacterium coprostanoligenes</name>
    <dbReference type="NCBI Taxonomy" id="290054"/>
    <lineage>
        <taxon>Bacteria</taxon>
        <taxon>Bacillati</taxon>
        <taxon>Bacillota</taxon>
        <taxon>Clostridia</taxon>
        <taxon>Eubacteriales</taxon>
        <taxon>Eubacteriaceae</taxon>
        <taxon>Eubacterium</taxon>
    </lineage>
</organism>
<keyword evidence="2" id="KW-0678">Repressor</keyword>
<keyword evidence="3 7" id="KW-0862">Zinc</keyword>
<dbReference type="SUPFAM" id="SSF46785">
    <property type="entry name" value="Winged helix' DNA-binding domain"/>
    <property type="match status" value="1"/>
</dbReference>
<dbReference type="OrthoDB" id="8659436at2"/>
<feature type="binding site" evidence="7">
    <location>
        <position position="93"/>
    </location>
    <ligand>
        <name>Zn(2+)</name>
        <dbReference type="ChEBI" id="CHEBI:29105"/>
    </ligand>
</feature>
<dbReference type="STRING" id="290054.SAMN02745114_00767"/>
<evidence type="ECO:0000256" key="1">
    <source>
        <dbReference type="ARBA" id="ARBA00007957"/>
    </source>
</evidence>
<protein>
    <submittedName>
        <fullName evidence="8">Fur family transcriptional regulator, peroxide stress response regulator</fullName>
    </submittedName>
</protein>
<dbReference type="Proteomes" id="UP000190657">
    <property type="component" value="Unassembled WGS sequence"/>
</dbReference>
<dbReference type="Gene3D" id="3.30.1490.190">
    <property type="match status" value="1"/>
</dbReference>
<dbReference type="GO" id="GO:0003700">
    <property type="term" value="F:DNA-binding transcription factor activity"/>
    <property type="evidence" value="ECO:0007669"/>
    <property type="project" value="InterPro"/>
</dbReference>
<proteinExistence type="inferred from homology"/>
<accession>A0A1T4L534</accession>
<gene>
    <name evidence="8" type="ORF">SAMN02745114_00767</name>
</gene>
<dbReference type="EMBL" id="FUWW01000006">
    <property type="protein sequence ID" value="SJZ49829.1"/>
    <property type="molecule type" value="Genomic_DNA"/>
</dbReference>
<feature type="binding site" evidence="7">
    <location>
        <position position="128"/>
    </location>
    <ligand>
        <name>Zn(2+)</name>
        <dbReference type="ChEBI" id="CHEBI:29105"/>
    </ligand>
</feature>
<reference evidence="8 9" key="1">
    <citation type="submission" date="2017-02" db="EMBL/GenBank/DDBJ databases">
        <authorList>
            <person name="Peterson S.W."/>
        </authorList>
    </citation>
    <scope>NUCLEOTIDE SEQUENCE [LARGE SCALE GENOMIC DNA]</scope>
    <source>
        <strain evidence="8 9">ATCC 51222</strain>
    </source>
</reference>
<evidence type="ECO:0000256" key="2">
    <source>
        <dbReference type="ARBA" id="ARBA00022491"/>
    </source>
</evidence>
<dbReference type="AlphaFoldDB" id="A0A1T4L534"/>
<dbReference type="GO" id="GO:1900376">
    <property type="term" value="P:regulation of secondary metabolite biosynthetic process"/>
    <property type="evidence" value="ECO:0007669"/>
    <property type="project" value="TreeGrafter"/>
</dbReference>
<dbReference type="RefSeq" id="WP_078768254.1">
    <property type="nucleotide sequence ID" value="NZ_FUWW01000006.1"/>
</dbReference>
<evidence type="ECO:0000256" key="6">
    <source>
        <dbReference type="ARBA" id="ARBA00023163"/>
    </source>
</evidence>
<keyword evidence="6" id="KW-0804">Transcription</keyword>
<dbReference type="GO" id="GO:0045892">
    <property type="term" value="P:negative regulation of DNA-templated transcription"/>
    <property type="evidence" value="ECO:0007669"/>
    <property type="project" value="TreeGrafter"/>
</dbReference>
<name>A0A1T4L534_9FIRM</name>
<keyword evidence="4" id="KW-0805">Transcription regulation</keyword>
<evidence type="ECO:0000256" key="3">
    <source>
        <dbReference type="ARBA" id="ARBA00022833"/>
    </source>
</evidence>
<dbReference type="Pfam" id="PF01475">
    <property type="entry name" value="FUR"/>
    <property type="match status" value="1"/>
</dbReference>